<dbReference type="SUPFAM" id="SSF117289">
    <property type="entry name" value="Nucleoporin domain"/>
    <property type="match status" value="1"/>
</dbReference>
<evidence type="ECO:0000313" key="9">
    <source>
        <dbReference type="Proteomes" id="UP000746747"/>
    </source>
</evidence>
<dbReference type="Pfam" id="PF12894">
    <property type="entry name" value="ANAPC4_WD40"/>
    <property type="match status" value="1"/>
</dbReference>
<dbReference type="GO" id="GO:0031145">
    <property type="term" value="P:anaphase-promoting complex-dependent catabolic process"/>
    <property type="evidence" value="ECO:0007669"/>
    <property type="project" value="InterPro"/>
</dbReference>
<keyword evidence="4" id="KW-0833">Ubl conjugation pathway</keyword>
<keyword evidence="3" id="KW-0498">Mitosis</keyword>
<sequence length="907" mass="102750">MDPVYMSSHCIPTDLMGKTVLSRRSPFKVHQALWNPSIDLLTLASQKGEVCVRRLHWRHGWKRDIYDVKPLLLDRVKSEGEIRLETMCWSPDGKVLATAFSDGCIHLLDAEKGIVRFTVRMRTRVTRMRWQRFNQKLNTNPISEDTLSGALGDLSESESLNDKSEELNQLRAMKAFCDSSNLSVLGTLLFALNVDNSVIILAAGVLPIASVEPPFHLFGNCDPYSITVGDMFYSSKRDQLMVVYSSMGVLNSGASGPGMNTQVIGFDIDSLGYLKNGLIWTIALRWLKLAFYVCFVSEAFARAIIDWEDQSKEFNEKFRSFGEENASNCNLGECFINMILTGQASPELMNFYRNVLKPTEWKKMTDWANRGFGDIIGSIGRELLPGAEALQHNMKQLFIEARCALRSSRAEKLLPKRLFDVDVYPYGKYAEENDEEASLKELRSFQNLAEDIINKINEMHLVATRNRKDLVSFTSWLSQTPPFTAKNKHSASELKFDLQLITEYIRQATIAKNGNAAEGSKLMTDTFQNNSFDKVLQYFDRQKPLRYRLDVRGNGWDMLPEQQSPRTLADSITSCFDVLQTIQDIFLKNFTAAVIAQTNLVLEQGHAEGFEKFAIFLPHENVSANCAYNEQRWLLTIADEPFAVSCIGVNGSRHVIYGASSKVLYEMCYSKHMKNVASFSRSVKQILPENSNSKGFQVEVDNVKLSSDEQQAQKIGKSTKGVDNVMPKSPTSAKLSRIENSSISSNECRNVSSFSCRLMDFEWYGSGSFYGLLKICKVNKEETVLFRSCLFDNTSYLHEDTSGCTESYVSFTVSFHRKSGVVFTENGFRAKWFEIKIPLQKNLILTRKQSRSGICQSNQMKSIISEAMDVTEQVHVEEGLVIEQQEEGTGENVQLRRSIRKRKPLKK</sequence>
<evidence type="ECO:0000256" key="5">
    <source>
        <dbReference type="ARBA" id="ARBA00023306"/>
    </source>
</evidence>
<accession>A0A8J2Q9F7</accession>
<evidence type="ECO:0000259" key="6">
    <source>
        <dbReference type="Pfam" id="PF12894"/>
    </source>
</evidence>
<organism evidence="8 9">
    <name type="scientific">Cercopithifilaria johnstoni</name>
    <dbReference type="NCBI Taxonomy" id="2874296"/>
    <lineage>
        <taxon>Eukaryota</taxon>
        <taxon>Metazoa</taxon>
        <taxon>Ecdysozoa</taxon>
        <taxon>Nematoda</taxon>
        <taxon>Chromadorea</taxon>
        <taxon>Rhabditida</taxon>
        <taxon>Spirurina</taxon>
        <taxon>Spiruromorpha</taxon>
        <taxon>Filarioidea</taxon>
        <taxon>Onchocercidae</taxon>
        <taxon>Cercopithifilaria</taxon>
    </lineage>
</organism>
<name>A0A8J2Q9F7_9BILA</name>
<keyword evidence="2" id="KW-0132">Cell division</keyword>
<keyword evidence="9" id="KW-1185">Reference proteome</keyword>
<evidence type="ECO:0000256" key="3">
    <source>
        <dbReference type="ARBA" id="ARBA00022776"/>
    </source>
</evidence>
<protein>
    <recommendedName>
        <fullName evidence="1">Anaphase-promoting complex subunit 4</fullName>
    </recommendedName>
</protein>
<dbReference type="GO" id="GO:0070979">
    <property type="term" value="P:protein K11-linked ubiquitination"/>
    <property type="evidence" value="ECO:0007669"/>
    <property type="project" value="TreeGrafter"/>
</dbReference>
<reference evidence="8" key="1">
    <citation type="submission" date="2021-09" db="EMBL/GenBank/DDBJ databases">
        <authorList>
            <consortium name="Pathogen Informatics"/>
        </authorList>
    </citation>
    <scope>NUCLEOTIDE SEQUENCE</scope>
</reference>
<evidence type="ECO:0000256" key="4">
    <source>
        <dbReference type="ARBA" id="ARBA00022786"/>
    </source>
</evidence>
<evidence type="ECO:0000256" key="1">
    <source>
        <dbReference type="ARBA" id="ARBA00016067"/>
    </source>
</evidence>
<dbReference type="PANTHER" id="PTHR13260">
    <property type="entry name" value="ANAPHASE PROMOTING COMPLEX SUBUNIT 4 APC4"/>
    <property type="match status" value="1"/>
</dbReference>
<dbReference type="Proteomes" id="UP000746747">
    <property type="component" value="Unassembled WGS sequence"/>
</dbReference>
<dbReference type="GO" id="GO:0005680">
    <property type="term" value="C:anaphase-promoting complex"/>
    <property type="evidence" value="ECO:0007669"/>
    <property type="project" value="InterPro"/>
</dbReference>
<proteinExistence type="predicted"/>
<keyword evidence="5" id="KW-0131">Cell cycle</keyword>
<dbReference type="Pfam" id="PF12896">
    <property type="entry name" value="ANAPC4"/>
    <property type="match status" value="1"/>
</dbReference>
<evidence type="ECO:0000313" key="8">
    <source>
        <dbReference type="EMBL" id="CAG9540550.1"/>
    </source>
</evidence>
<evidence type="ECO:0000259" key="7">
    <source>
        <dbReference type="Pfam" id="PF12896"/>
    </source>
</evidence>
<dbReference type="GO" id="GO:0051301">
    <property type="term" value="P:cell division"/>
    <property type="evidence" value="ECO:0007669"/>
    <property type="project" value="UniProtKB-KW"/>
</dbReference>
<comment type="caution">
    <text evidence="8">The sequence shown here is derived from an EMBL/GenBank/DDBJ whole genome shotgun (WGS) entry which is preliminary data.</text>
</comment>
<gene>
    <name evidence="8" type="ORF">CJOHNSTONI_LOCUS10051</name>
</gene>
<dbReference type="AlphaFoldDB" id="A0A8J2Q9F7"/>
<dbReference type="InterPro" id="IPR024789">
    <property type="entry name" value="APC4"/>
</dbReference>
<dbReference type="InterPro" id="IPR024977">
    <property type="entry name" value="Apc4-like_WD40_dom"/>
</dbReference>
<feature type="domain" description="Anaphase-promoting complex subunit 4 long" evidence="7">
    <location>
        <begin position="281"/>
        <end position="397"/>
    </location>
</feature>
<dbReference type="PANTHER" id="PTHR13260:SF0">
    <property type="entry name" value="ANAPHASE-PROMOTING COMPLEX SUBUNIT 4"/>
    <property type="match status" value="1"/>
</dbReference>
<evidence type="ECO:0000256" key="2">
    <source>
        <dbReference type="ARBA" id="ARBA00022618"/>
    </source>
</evidence>
<feature type="domain" description="Anaphase-promoting complex subunit 4-like WD40" evidence="6">
    <location>
        <begin position="33"/>
        <end position="131"/>
    </location>
</feature>
<dbReference type="OrthoDB" id="47802at2759"/>
<dbReference type="GO" id="GO:0034399">
    <property type="term" value="C:nuclear periphery"/>
    <property type="evidence" value="ECO:0007669"/>
    <property type="project" value="TreeGrafter"/>
</dbReference>
<dbReference type="Gene3D" id="2.130.10.10">
    <property type="entry name" value="YVTN repeat-like/Quinoprotein amine dehydrogenase"/>
    <property type="match status" value="1"/>
</dbReference>
<dbReference type="InterPro" id="IPR024790">
    <property type="entry name" value="APC4_long_dom"/>
</dbReference>
<dbReference type="InterPro" id="IPR015943">
    <property type="entry name" value="WD40/YVTN_repeat-like_dom_sf"/>
</dbReference>
<dbReference type="EMBL" id="CAKAEH010001980">
    <property type="protein sequence ID" value="CAG9540550.1"/>
    <property type="molecule type" value="Genomic_DNA"/>
</dbReference>